<keyword evidence="2" id="KW-1185">Reference proteome</keyword>
<dbReference type="Proteomes" id="UP000295146">
    <property type="component" value="Unassembled WGS sequence"/>
</dbReference>
<gene>
    <name evidence="1" type="ORF">EV653_0907</name>
</gene>
<evidence type="ECO:0000313" key="1">
    <source>
        <dbReference type="EMBL" id="TDW75769.1"/>
    </source>
</evidence>
<dbReference type="EMBL" id="SODP01000001">
    <property type="protein sequence ID" value="TDW75769.1"/>
    <property type="molecule type" value="Genomic_DNA"/>
</dbReference>
<protein>
    <submittedName>
        <fullName evidence="1">Uncharacterized protein</fullName>
    </submittedName>
</protein>
<comment type="caution">
    <text evidence="1">The sequence shown here is derived from an EMBL/GenBank/DDBJ whole genome shotgun (WGS) entry which is preliminary data.</text>
</comment>
<proteinExistence type="predicted"/>
<reference evidence="1 2" key="1">
    <citation type="submission" date="2019-03" db="EMBL/GenBank/DDBJ databases">
        <title>Genomic Encyclopedia of Type Strains, Phase III (KMG-III): the genomes of soil and plant-associated and newly described type strains.</title>
        <authorList>
            <person name="Whitman W."/>
        </authorList>
    </citation>
    <scope>NUCLEOTIDE SEQUENCE [LARGE SCALE GENOMIC DNA]</scope>
    <source>
        <strain evidence="1 2">VKM Ac-2573</strain>
    </source>
</reference>
<organism evidence="1 2">
    <name type="scientific">Kribbella pratensis</name>
    <dbReference type="NCBI Taxonomy" id="2512112"/>
    <lineage>
        <taxon>Bacteria</taxon>
        <taxon>Bacillati</taxon>
        <taxon>Actinomycetota</taxon>
        <taxon>Actinomycetes</taxon>
        <taxon>Propionibacteriales</taxon>
        <taxon>Kribbellaceae</taxon>
        <taxon>Kribbella</taxon>
    </lineage>
</organism>
<dbReference type="AlphaFoldDB" id="A0A4R8CHA5"/>
<accession>A0A4R8CHA5</accession>
<sequence>MWLGCTNAGDYPSPGRAGAVFDVLFLLGTTPNYNAPAITRELIDRLLAAFASAPESTLPATPIDSLREFLKRHEGRYLVCEG</sequence>
<name>A0A4R8CHA5_9ACTN</name>
<evidence type="ECO:0000313" key="2">
    <source>
        <dbReference type="Proteomes" id="UP000295146"/>
    </source>
</evidence>